<sequence length="513" mass="58951">MYYFLNTTMPINKSGIEHAQIKRVHLFNSYNVPNKIVTRNFELDLHRNLKIAGIDEKNHLNLFEFLQGSGDFEAKALTAKDIKRPEGTTMKKVNDEFVVTDHRNRLAMKIKMWEDQSDQVSSVEYYDYANNLLKRERYDRRGFMSIAEIHNPTGATSVEQIFTPSGKLVYESFYFNDGQGEIKNSLLRIVDYQGKDYEFNGLNGFQRFLFDEINKVDDGKNVFIADRSAETEWGLLHMETKAYRVLFLHSAHTSDPYNPQDKLLNNNFDFSLRNFKYWNGIIDSTPHQTADMKARFDSDVTPIYTIPVGIVPNDLIEEPKVKFENRVPGKIIVVARLFPEKRLDHLLNAFKIVHEKFPEASLDFWGYGDGETDKKLKEQVSQLKLNDSVKFKGYSDNIGAEMDKAQISTLTSSVEGFALAVLEAQSHGLPVVSYDIPYGPSDIIQDGISGTLIKSGDYKAFADALMELLGDDKKLKQYSEAAYKNRERFSEAAIWKDWQVLDQDAKKFFDTQK</sequence>
<organism evidence="2 3">
    <name type="scientific">Pediococcus claussenii (strain ATCC BAA-344 / DSM 14800 / JCM 18046 / KCTC 3811 / LMG 21948 / P06)</name>
    <dbReference type="NCBI Taxonomy" id="701521"/>
    <lineage>
        <taxon>Bacteria</taxon>
        <taxon>Bacillati</taxon>
        <taxon>Bacillota</taxon>
        <taxon>Bacilli</taxon>
        <taxon>Lactobacillales</taxon>
        <taxon>Lactobacillaceae</taxon>
        <taxon>Pediococcus</taxon>
    </lineage>
</organism>
<dbReference type="Proteomes" id="UP000005444">
    <property type="component" value="Chromosome"/>
</dbReference>
<dbReference type="SUPFAM" id="SSF53756">
    <property type="entry name" value="UDP-Glycosyltransferase/glycogen phosphorylase"/>
    <property type="match status" value="1"/>
</dbReference>
<dbReference type="Pfam" id="PF00534">
    <property type="entry name" value="Glycos_transf_1"/>
    <property type="match status" value="1"/>
</dbReference>
<dbReference type="PATRIC" id="fig|701521.8.peg.620"/>
<keyword evidence="3" id="KW-1185">Reference proteome</keyword>
<dbReference type="AlphaFoldDB" id="G8PCF8"/>
<evidence type="ECO:0000313" key="2">
    <source>
        <dbReference type="EMBL" id="AEV94943.1"/>
    </source>
</evidence>
<dbReference type="PANTHER" id="PTHR12526">
    <property type="entry name" value="GLYCOSYLTRANSFERASE"/>
    <property type="match status" value="1"/>
</dbReference>
<gene>
    <name evidence="2" type="ordered locus">PECL_651</name>
</gene>
<reference evidence="2 3" key="1">
    <citation type="journal article" date="2012" name="J. Bacteriol.">
        <title>Complete Genome Sequence of the Beer Spoilage Organism Pediococcus claussenii ATCC BAA-344T.</title>
        <authorList>
            <person name="Pittet V."/>
            <person name="Abegunde T."/>
            <person name="Marfleet T."/>
            <person name="Haakensen M."/>
            <person name="Morrow K."/>
            <person name="Jayaprakash T."/>
            <person name="Schroeder K."/>
            <person name="Trost B."/>
            <person name="Byrns S."/>
            <person name="Bergsveinson J."/>
            <person name="Kusalik A."/>
            <person name="Ziola B."/>
        </authorList>
    </citation>
    <scope>NUCLEOTIDE SEQUENCE [LARGE SCALE GENOMIC DNA]</scope>
    <source>
        <strain evidence="2 3">ATCC BAA-344</strain>
    </source>
</reference>
<feature type="domain" description="Glycosyl transferase family 1" evidence="1">
    <location>
        <begin position="323"/>
        <end position="484"/>
    </location>
</feature>
<dbReference type="RefSeq" id="WP_014215140.1">
    <property type="nucleotide sequence ID" value="NC_016605.1"/>
</dbReference>
<dbReference type="HOGENOM" id="CLU_009583_21_0_9"/>
<evidence type="ECO:0000313" key="3">
    <source>
        <dbReference type="Proteomes" id="UP000005444"/>
    </source>
</evidence>
<dbReference type="PANTHER" id="PTHR12526:SF630">
    <property type="entry name" value="GLYCOSYLTRANSFERASE"/>
    <property type="match status" value="1"/>
</dbReference>
<evidence type="ECO:0000259" key="1">
    <source>
        <dbReference type="Pfam" id="PF00534"/>
    </source>
</evidence>
<dbReference type="Gene3D" id="3.40.50.2000">
    <property type="entry name" value="Glycogen Phosphorylase B"/>
    <property type="match status" value="3"/>
</dbReference>
<dbReference type="InterPro" id="IPR001296">
    <property type="entry name" value="Glyco_trans_1"/>
</dbReference>
<dbReference type="GO" id="GO:0016757">
    <property type="term" value="F:glycosyltransferase activity"/>
    <property type="evidence" value="ECO:0007669"/>
    <property type="project" value="InterPro"/>
</dbReference>
<dbReference type="STRING" id="701521.PECL_651"/>
<accession>G8PCF8</accession>
<keyword evidence="2" id="KW-0808">Transferase</keyword>
<protein>
    <submittedName>
        <fullName evidence="2">Glycosyl transferase, group 1</fullName>
    </submittedName>
</protein>
<dbReference type="KEGG" id="pce:PECL_651"/>
<name>G8PCF8_PEDCP</name>
<dbReference type="eggNOG" id="COG0438">
    <property type="taxonomic scope" value="Bacteria"/>
</dbReference>
<proteinExistence type="predicted"/>
<dbReference type="EMBL" id="CP003137">
    <property type="protein sequence ID" value="AEV94943.1"/>
    <property type="molecule type" value="Genomic_DNA"/>
</dbReference>